<proteinExistence type="predicted"/>
<evidence type="ECO:0000313" key="1">
    <source>
        <dbReference type="EMBL" id="KJF73190.1"/>
    </source>
</evidence>
<gene>
    <name evidence="1" type="ORF">RP75_13425</name>
</gene>
<evidence type="ECO:0000313" key="2">
    <source>
        <dbReference type="Proteomes" id="UP000032564"/>
    </source>
</evidence>
<evidence type="ECO:0008006" key="3">
    <source>
        <dbReference type="Google" id="ProtNLM"/>
    </source>
</evidence>
<dbReference type="RefSeq" id="WP_045019087.1">
    <property type="nucleotide sequence ID" value="NZ_CP166105.1"/>
</dbReference>
<accession>A0ABR5D7Y8</accession>
<reference evidence="1 2" key="1">
    <citation type="submission" date="2014-12" db="EMBL/GenBank/DDBJ databases">
        <authorList>
            <person name="Kuzmanovic N."/>
            <person name="Pulawska J."/>
            <person name="Obradovic A."/>
        </authorList>
    </citation>
    <scope>NUCLEOTIDE SEQUENCE [LARGE SCALE GENOMIC DNA]</scope>
    <source>
        <strain evidence="1 2">KFB 330</strain>
    </source>
</reference>
<keyword evidence="2" id="KW-1185">Reference proteome</keyword>
<organism evidence="1 2">
    <name type="scientific">Agrobacterium arsenijevicii</name>
    <dbReference type="NCBI Taxonomy" id="1585697"/>
    <lineage>
        <taxon>Bacteria</taxon>
        <taxon>Pseudomonadati</taxon>
        <taxon>Pseudomonadota</taxon>
        <taxon>Alphaproteobacteria</taxon>
        <taxon>Hyphomicrobiales</taxon>
        <taxon>Rhizobiaceae</taxon>
        <taxon>Rhizobium/Agrobacterium group</taxon>
        <taxon>Agrobacterium</taxon>
    </lineage>
</organism>
<dbReference type="Proteomes" id="UP000032564">
    <property type="component" value="Unassembled WGS sequence"/>
</dbReference>
<sequence>MKSKTAISRELLGKIVDEVFDGAIEDSSVIEEIYAVIRREEAALSAAEPRGYLVHDKDNPDGRYFKHKPSIADDDMSEYEVWIEPLYAAPPALSVAVKALDMDKATNPDWVTKDFTQSEAYIAIRAALSAQVQDVAEGKELGRFELWFFHHLTDDQRTALFALNGYPTTGMDTHGKQKIALKHWFSRLPAAPAKQEGGADGC</sequence>
<name>A0ABR5D7Y8_9HYPH</name>
<comment type="caution">
    <text evidence="1">The sequence shown here is derived from an EMBL/GenBank/DDBJ whole genome shotgun (WGS) entry which is preliminary data.</text>
</comment>
<dbReference type="EMBL" id="JWIT01000007">
    <property type="protein sequence ID" value="KJF73190.1"/>
    <property type="molecule type" value="Genomic_DNA"/>
</dbReference>
<protein>
    <recommendedName>
        <fullName evidence="3">Phage protein</fullName>
    </recommendedName>
</protein>